<evidence type="ECO:0000256" key="1">
    <source>
        <dbReference type="SAM" id="MobiDB-lite"/>
    </source>
</evidence>
<evidence type="ECO:0000313" key="3">
    <source>
        <dbReference type="Proteomes" id="UP000265520"/>
    </source>
</evidence>
<protein>
    <submittedName>
        <fullName evidence="2">Uncharacterized protein</fullName>
    </submittedName>
</protein>
<feature type="region of interest" description="Disordered" evidence="1">
    <location>
        <begin position="1"/>
        <end position="31"/>
    </location>
</feature>
<dbReference type="AlphaFoldDB" id="A0A392V175"/>
<keyword evidence="3" id="KW-1185">Reference proteome</keyword>
<organism evidence="2 3">
    <name type="scientific">Trifolium medium</name>
    <dbReference type="NCBI Taxonomy" id="97028"/>
    <lineage>
        <taxon>Eukaryota</taxon>
        <taxon>Viridiplantae</taxon>
        <taxon>Streptophyta</taxon>
        <taxon>Embryophyta</taxon>
        <taxon>Tracheophyta</taxon>
        <taxon>Spermatophyta</taxon>
        <taxon>Magnoliopsida</taxon>
        <taxon>eudicotyledons</taxon>
        <taxon>Gunneridae</taxon>
        <taxon>Pentapetalae</taxon>
        <taxon>rosids</taxon>
        <taxon>fabids</taxon>
        <taxon>Fabales</taxon>
        <taxon>Fabaceae</taxon>
        <taxon>Papilionoideae</taxon>
        <taxon>50 kb inversion clade</taxon>
        <taxon>NPAAA clade</taxon>
        <taxon>Hologalegina</taxon>
        <taxon>IRL clade</taxon>
        <taxon>Trifolieae</taxon>
        <taxon>Trifolium</taxon>
    </lineage>
</organism>
<sequence length="31" mass="3517">QNEPGEAEVEEETADEDRRDEKFGCVRSFGS</sequence>
<proteinExistence type="predicted"/>
<dbReference type="Proteomes" id="UP000265520">
    <property type="component" value="Unassembled WGS sequence"/>
</dbReference>
<comment type="caution">
    <text evidence="2">The sequence shown here is derived from an EMBL/GenBank/DDBJ whole genome shotgun (WGS) entry which is preliminary data.</text>
</comment>
<accession>A0A392V175</accession>
<feature type="compositionally biased region" description="Acidic residues" evidence="1">
    <location>
        <begin position="1"/>
        <end position="15"/>
    </location>
</feature>
<reference evidence="2 3" key="1">
    <citation type="journal article" date="2018" name="Front. Plant Sci.">
        <title>Red Clover (Trifolium pratense) and Zigzag Clover (T. medium) - A Picture of Genomic Similarities and Differences.</title>
        <authorList>
            <person name="Dluhosova J."/>
            <person name="Istvanek J."/>
            <person name="Nedelnik J."/>
            <person name="Repkova J."/>
        </authorList>
    </citation>
    <scope>NUCLEOTIDE SEQUENCE [LARGE SCALE GENOMIC DNA]</scope>
    <source>
        <strain evidence="3">cv. 10/8</strain>
        <tissue evidence="2">Leaf</tissue>
    </source>
</reference>
<name>A0A392V175_9FABA</name>
<dbReference type="EMBL" id="LXQA011012315">
    <property type="protein sequence ID" value="MCI81162.1"/>
    <property type="molecule type" value="Genomic_DNA"/>
</dbReference>
<feature type="non-terminal residue" evidence="2">
    <location>
        <position position="1"/>
    </location>
</feature>
<evidence type="ECO:0000313" key="2">
    <source>
        <dbReference type="EMBL" id="MCI81162.1"/>
    </source>
</evidence>